<organism evidence="4 5">
    <name type="scientific">Winogradskya consettensis</name>
    <dbReference type="NCBI Taxonomy" id="113560"/>
    <lineage>
        <taxon>Bacteria</taxon>
        <taxon>Bacillati</taxon>
        <taxon>Actinomycetota</taxon>
        <taxon>Actinomycetes</taxon>
        <taxon>Micromonosporales</taxon>
        <taxon>Micromonosporaceae</taxon>
        <taxon>Winogradskya</taxon>
    </lineage>
</organism>
<dbReference type="Proteomes" id="UP000680865">
    <property type="component" value="Unassembled WGS sequence"/>
</dbReference>
<dbReference type="FunFam" id="3.40.50.720:FF:000084">
    <property type="entry name" value="Short-chain dehydrogenase reductase"/>
    <property type="match status" value="1"/>
</dbReference>
<reference evidence="4" key="1">
    <citation type="submission" date="2021-03" db="EMBL/GenBank/DDBJ databases">
        <title>Whole genome shotgun sequence of Actinoplanes consettensis NBRC 14913.</title>
        <authorList>
            <person name="Komaki H."/>
            <person name="Tamura T."/>
        </authorList>
    </citation>
    <scope>NUCLEOTIDE SEQUENCE</scope>
    <source>
        <strain evidence="4">NBRC 14913</strain>
    </source>
</reference>
<dbReference type="GO" id="GO:0016491">
    <property type="term" value="F:oxidoreductase activity"/>
    <property type="evidence" value="ECO:0007669"/>
    <property type="project" value="UniProtKB-KW"/>
</dbReference>
<dbReference type="InterPro" id="IPR057326">
    <property type="entry name" value="KR_dom"/>
</dbReference>
<dbReference type="PROSITE" id="PS00061">
    <property type="entry name" value="ADH_SHORT"/>
    <property type="match status" value="1"/>
</dbReference>
<sequence>MSKFAGKKAVVSGGTHGMGLAVVKALLDGGAEVLLTGRAGANLEAARKELGDNAHVVACDVSNLADIRALADTVKQTLGEVDLVHVNAGYAKLFPASLVTEEMYDQTFDINTKGAFFTAQLLAPLVRKGGGIVFTTSIANTTGTAGMSVYAGAKAAVRSFVKVLAAELLPGGIRVNAVSPGFIDTPSMGVDASTEEREQFHKLGDELTPMKRHGTPEEVAAAVLFLGFDATFTTGEELVVDGGLVVIG</sequence>
<comment type="similarity">
    <text evidence="1">Belongs to the short-chain dehydrogenases/reductases (SDR) family.</text>
</comment>
<proteinExistence type="inferred from homology"/>
<dbReference type="Pfam" id="PF13561">
    <property type="entry name" value="adh_short_C2"/>
    <property type="match status" value="1"/>
</dbReference>
<accession>A0A919W0N4</accession>
<evidence type="ECO:0000259" key="3">
    <source>
        <dbReference type="SMART" id="SM00822"/>
    </source>
</evidence>
<dbReference type="InterPro" id="IPR020904">
    <property type="entry name" value="Sc_DH/Rdtase_CS"/>
</dbReference>
<dbReference type="AlphaFoldDB" id="A0A919W0N4"/>
<dbReference type="PANTHER" id="PTHR43669">
    <property type="entry name" value="5-KETO-D-GLUCONATE 5-REDUCTASE"/>
    <property type="match status" value="1"/>
</dbReference>
<keyword evidence="5" id="KW-1185">Reference proteome</keyword>
<dbReference type="InterPro" id="IPR002347">
    <property type="entry name" value="SDR_fam"/>
</dbReference>
<evidence type="ECO:0000256" key="1">
    <source>
        <dbReference type="ARBA" id="ARBA00006484"/>
    </source>
</evidence>
<dbReference type="Gene3D" id="3.40.50.720">
    <property type="entry name" value="NAD(P)-binding Rossmann-like Domain"/>
    <property type="match status" value="1"/>
</dbReference>
<evidence type="ECO:0000313" key="4">
    <source>
        <dbReference type="EMBL" id="GIM82005.1"/>
    </source>
</evidence>
<dbReference type="PRINTS" id="PR00081">
    <property type="entry name" value="GDHRDH"/>
</dbReference>
<dbReference type="InterPro" id="IPR036291">
    <property type="entry name" value="NAD(P)-bd_dom_sf"/>
</dbReference>
<feature type="domain" description="Ketoreductase" evidence="3">
    <location>
        <begin position="7"/>
        <end position="181"/>
    </location>
</feature>
<dbReference type="SMART" id="SM00822">
    <property type="entry name" value="PKS_KR"/>
    <property type="match status" value="1"/>
</dbReference>
<dbReference type="SUPFAM" id="SSF51735">
    <property type="entry name" value="NAD(P)-binding Rossmann-fold domains"/>
    <property type="match status" value="1"/>
</dbReference>
<dbReference type="PANTHER" id="PTHR43669:SF3">
    <property type="entry name" value="ALCOHOL DEHYDROGENASE, PUTATIVE (AFU_ORTHOLOGUE AFUA_3G03445)-RELATED"/>
    <property type="match status" value="1"/>
</dbReference>
<evidence type="ECO:0000313" key="5">
    <source>
        <dbReference type="Proteomes" id="UP000680865"/>
    </source>
</evidence>
<gene>
    <name evidence="4" type="ORF">Aco04nite_79410</name>
</gene>
<protein>
    <submittedName>
        <fullName evidence="4">Oxidoreductase</fullName>
    </submittedName>
</protein>
<keyword evidence="2" id="KW-0560">Oxidoreductase</keyword>
<name>A0A919W0N4_9ACTN</name>
<dbReference type="EMBL" id="BOQP01000050">
    <property type="protein sequence ID" value="GIM82005.1"/>
    <property type="molecule type" value="Genomic_DNA"/>
</dbReference>
<dbReference type="CDD" id="cd05233">
    <property type="entry name" value="SDR_c"/>
    <property type="match status" value="1"/>
</dbReference>
<comment type="caution">
    <text evidence="4">The sequence shown here is derived from an EMBL/GenBank/DDBJ whole genome shotgun (WGS) entry which is preliminary data.</text>
</comment>
<dbReference type="RefSeq" id="WP_213002331.1">
    <property type="nucleotide sequence ID" value="NZ_BAAATW010000018.1"/>
</dbReference>
<evidence type="ECO:0000256" key="2">
    <source>
        <dbReference type="ARBA" id="ARBA00023002"/>
    </source>
</evidence>